<sequence>MHTQVRQIVIAGWLAPLFFFGKLAAAAEIGFAPAVQDASDGDRVILDIMVDGLGEDAGPSLGAFDIDVMFDAGAVGFVSYTIGADLGFFLDDSDTSTVDSGVIDLAASSLEDPSTLTAIQGATVELATIVFDVISLPEASSTVVEIDPDDPFLALSDEDFQPLVINGFSDARIRNPPAGAPAPGSIILLAGGWVLLNGVNRDKPARSSRRRGS</sequence>
<keyword evidence="2" id="KW-1185">Reference proteome</keyword>
<name>A0ABS1CHS3_9GAMM</name>
<organism evidence="1 2">
    <name type="scientific">Thiohalocapsa halophila</name>
    <dbReference type="NCBI Taxonomy" id="69359"/>
    <lineage>
        <taxon>Bacteria</taxon>
        <taxon>Pseudomonadati</taxon>
        <taxon>Pseudomonadota</taxon>
        <taxon>Gammaproteobacteria</taxon>
        <taxon>Chromatiales</taxon>
        <taxon>Chromatiaceae</taxon>
        <taxon>Thiohalocapsa</taxon>
    </lineage>
</organism>
<gene>
    <name evidence="1" type="ORF">CKO31_11840</name>
</gene>
<dbReference type="Proteomes" id="UP000748752">
    <property type="component" value="Unassembled WGS sequence"/>
</dbReference>
<evidence type="ECO:0008006" key="3">
    <source>
        <dbReference type="Google" id="ProtNLM"/>
    </source>
</evidence>
<accession>A0ABS1CHS3</accession>
<reference evidence="1 2" key="1">
    <citation type="journal article" date="2020" name="Microorganisms">
        <title>Osmotic Adaptation and Compatible Solute Biosynthesis of Phototrophic Bacteria as Revealed from Genome Analyses.</title>
        <authorList>
            <person name="Imhoff J.F."/>
            <person name="Rahn T."/>
            <person name="Kunzel S."/>
            <person name="Keller A."/>
            <person name="Neulinger S.C."/>
        </authorList>
    </citation>
    <scope>NUCLEOTIDE SEQUENCE [LARGE SCALE GENOMIC DNA]</scope>
    <source>
        <strain evidence="1 2">DSM 6210</strain>
    </source>
</reference>
<dbReference type="Gene3D" id="2.60.40.680">
    <property type="match status" value="1"/>
</dbReference>
<protein>
    <recommendedName>
        <fullName evidence="3">Cohesin domain-containing protein</fullName>
    </recommendedName>
</protein>
<proteinExistence type="predicted"/>
<evidence type="ECO:0000313" key="2">
    <source>
        <dbReference type="Proteomes" id="UP000748752"/>
    </source>
</evidence>
<dbReference type="RefSeq" id="WP_200237622.1">
    <property type="nucleotide sequence ID" value="NZ_NRRV01000025.1"/>
</dbReference>
<comment type="caution">
    <text evidence="1">The sequence shown here is derived from an EMBL/GenBank/DDBJ whole genome shotgun (WGS) entry which is preliminary data.</text>
</comment>
<evidence type="ECO:0000313" key="1">
    <source>
        <dbReference type="EMBL" id="MBK1631420.1"/>
    </source>
</evidence>
<dbReference type="EMBL" id="NRRV01000025">
    <property type="protein sequence ID" value="MBK1631420.1"/>
    <property type="molecule type" value="Genomic_DNA"/>
</dbReference>